<comment type="caution">
    <text evidence="1">The sequence shown here is derived from an EMBL/GenBank/DDBJ whole genome shotgun (WGS) entry which is preliminary data.</text>
</comment>
<organism evidence="1 2">
    <name type="scientific">Umezakia ovalisporum FSS-62</name>
    <dbReference type="NCBI Taxonomy" id="2971776"/>
    <lineage>
        <taxon>Bacteria</taxon>
        <taxon>Bacillati</taxon>
        <taxon>Cyanobacteriota</taxon>
        <taxon>Cyanophyceae</taxon>
        <taxon>Nostocales</taxon>
        <taxon>Nodulariaceae</taxon>
        <taxon>Umezakia</taxon>
    </lineage>
</organism>
<dbReference type="RefSeq" id="WP_280700354.1">
    <property type="nucleotide sequence ID" value="NZ_JANQDL010000007.1"/>
</dbReference>
<proteinExistence type="predicted"/>
<evidence type="ECO:0000313" key="2">
    <source>
        <dbReference type="Proteomes" id="UP001159370"/>
    </source>
</evidence>
<dbReference type="EMBL" id="JANQDL010000007">
    <property type="protein sequence ID" value="MDH6062346.1"/>
    <property type="molecule type" value="Genomic_DNA"/>
</dbReference>
<dbReference type="Proteomes" id="UP001159370">
    <property type="component" value="Unassembled WGS sequence"/>
</dbReference>
<dbReference type="AlphaFoldDB" id="A0AA43GV58"/>
<name>A0AA43GV58_9CYAN</name>
<reference evidence="1 2" key="1">
    <citation type="journal article" date="2023" name="J. Phycol.">
        <title>Chrysosporum ovalisporum is synonymous with the true-branching cyanobacterium Umezakia natans (Nostocales/Aphanizomenonaceae).</title>
        <authorList>
            <person name="McGregor G.B."/>
            <person name="Sendall B.C."/>
            <person name="Niiyama Y."/>
            <person name="Tuji A."/>
            <person name="Willis A."/>
        </authorList>
    </citation>
    <scope>NUCLEOTIDE SEQUENCE [LARGE SCALE GENOMIC DNA]</scope>
    <source>
        <strain evidence="1 2">FSS-62</strain>
    </source>
</reference>
<accession>A0AA43GV58</accession>
<gene>
    <name evidence="1" type="ORF">NWP23_00750</name>
</gene>
<protein>
    <submittedName>
        <fullName evidence="1">Uncharacterized protein</fullName>
    </submittedName>
</protein>
<sequence length="67" mass="7860">MHKRNEALVAITRAKVWCVVTGVESPILTELRQYQEHFPYLIFPAFNKNSLKRVTDDEDEKDELINV</sequence>
<evidence type="ECO:0000313" key="1">
    <source>
        <dbReference type="EMBL" id="MDH6062346.1"/>
    </source>
</evidence>